<accession>A0A1J9SA19</accession>
<dbReference type="AlphaFoldDB" id="A0A1J9SA19"/>
<evidence type="ECO:0000313" key="1">
    <source>
        <dbReference type="EMBL" id="OJD36732.1"/>
    </source>
</evidence>
<dbReference type="RefSeq" id="XP_020132992.1">
    <property type="nucleotide sequence ID" value="XM_020269449.1"/>
</dbReference>
<protein>
    <submittedName>
        <fullName evidence="1">Uncharacterized protein</fullName>
    </submittedName>
</protein>
<dbReference type="Proteomes" id="UP000183809">
    <property type="component" value="Unassembled WGS sequence"/>
</dbReference>
<comment type="caution">
    <text evidence="1">The sequence shown here is derived from an EMBL/GenBank/DDBJ whole genome shotgun (WGS) entry which is preliminary data.</text>
</comment>
<keyword evidence="2" id="KW-1185">Reference proteome</keyword>
<reference evidence="1 2" key="1">
    <citation type="submission" date="2016-10" db="EMBL/GenBank/DDBJ databases">
        <title>Proteomics and genomics reveal pathogen-plant mechanisms compatible with a hemibiotrophic lifestyle of Diplodia corticola.</title>
        <authorList>
            <person name="Fernandes I."/>
            <person name="De Jonge R."/>
            <person name="Van De Peer Y."/>
            <person name="Devreese B."/>
            <person name="Alves A."/>
            <person name="Esteves A.C."/>
        </authorList>
    </citation>
    <scope>NUCLEOTIDE SEQUENCE [LARGE SCALE GENOMIC DNA]</scope>
    <source>
        <strain evidence="1 2">CBS 112549</strain>
    </source>
</reference>
<dbReference type="OrthoDB" id="3944128at2759"/>
<organism evidence="1 2">
    <name type="scientific">Diplodia corticola</name>
    <dbReference type="NCBI Taxonomy" id="236234"/>
    <lineage>
        <taxon>Eukaryota</taxon>
        <taxon>Fungi</taxon>
        <taxon>Dikarya</taxon>
        <taxon>Ascomycota</taxon>
        <taxon>Pezizomycotina</taxon>
        <taxon>Dothideomycetes</taxon>
        <taxon>Dothideomycetes incertae sedis</taxon>
        <taxon>Botryosphaeriales</taxon>
        <taxon>Botryosphaeriaceae</taxon>
        <taxon>Diplodia</taxon>
    </lineage>
</organism>
<sequence>MDRGTCSALSSYVRSRHSGFPEGWNVPCGTNQSCTACVITAKKVKLYHWPLPTTVECVATTKPSPSPSLNHRAAAAAAAAPASAAPASSTHSPISALSVLSDGITFTSPTLYISFYDIKATDPANGLTCGGGPPPTGAAAIASFAPADVRSVRYGAQRGAYPFRVDDLAHTTATGRVGGAVFSIALVPPAAYAGQYSCNPGSRCAVIRDDYRPTVVVPSDDGQLMTMGGGWGRCDAFDAGYGLQVVAVEEIGKGGGGSGLVVPRRTVAVPTA</sequence>
<dbReference type="EMBL" id="MNUE01000010">
    <property type="protein sequence ID" value="OJD36732.1"/>
    <property type="molecule type" value="Genomic_DNA"/>
</dbReference>
<evidence type="ECO:0000313" key="2">
    <source>
        <dbReference type="Proteomes" id="UP000183809"/>
    </source>
</evidence>
<proteinExistence type="predicted"/>
<name>A0A1J9SA19_9PEZI</name>
<gene>
    <name evidence="1" type="ORF">BKCO1_1000090</name>
</gene>
<dbReference type="GeneID" id="31009708"/>